<organism evidence="3 4">
    <name type="scientific">Staphylococcus massiliensis S46</name>
    <dbReference type="NCBI Taxonomy" id="1229783"/>
    <lineage>
        <taxon>Bacteria</taxon>
        <taxon>Bacillati</taxon>
        <taxon>Bacillota</taxon>
        <taxon>Bacilli</taxon>
        <taxon>Bacillales</taxon>
        <taxon>Staphylococcaceae</taxon>
        <taxon>Staphylococcus</taxon>
    </lineage>
</organism>
<evidence type="ECO:0000259" key="2">
    <source>
        <dbReference type="PROSITE" id="PS50943"/>
    </source>
</evidence>
<dbReference type="InterPro" id="IPR001387">
    <property type="entry name" value="Cro/C1-type_HTH"/>
</dbReference>
<dbReference type="CDD" id="cd00093">
    <property type="entry name" value="HTH_XRE"/>
    <property type="match status" value="1"/>
</dbReference>
<name>K9AHL9_9STAP</name>
<dbReference type="PATRIC" id="fig|1229783.3.peg.1759"/>
<dbReference type="SMART" id="SM00530">
    <property type="entry name" value="HTH_XRE"/>
    <property type="match status" value="1"/>
</dbReference>
<evidence type="ECO:0000313" key="3">
    <source>
        <dbReference type="EMBL" id="EKU46779.1"/>
    </source>
</evidence>
<dbReference type="GO" id="GO:0003677">
    <property type="term" value="F:DNA binding"/>
    <property type="evidence" value="ECO:0007669"/>
    <property type="project" value="UniProtKB-KW"/>
</dbReference>
<dbReference type="InterPro" id="IPR011051">
    <property type="entry name" value="RmlC_Cupin_sf"/>
</dbReference>
<accession>K9AHL9</accession>
<dbReference type="SUPFAM" id="SSF51182">
    <property type="entry name" value="RmlC-like cupins"/>
    <property type="match status" value="1"/>
</dbReference>
<protein>
    <submittedName>
        <fullName evidence="3">XRE family transcriptional regulator</fullName>
    </submittedName>
</protein>
<keyword evidence="1" id="KW-0238">DNA-binding</keyword>
<dbReference type="AlphaFoldDB" id="K9AHL9"/>
<evidence type="ECO:0000256" key="1">
    <source>
        <dbReference type="ARBA" id="ARBA00023125"/>
    </source>
</evidence>
<dbReference type="InterPro" id="IPR013096">
    <property type="entry name" value="Cupin_2"/>
</dbReference>
<dbReference type="RefSeq" id="WP_009384075.1">
    <property type="nucleotide sequence ID" value="NZ_AMSQ01000015.1"/>
</dbReference>
<comment type="caution">
    <text evidence="3">The sequence shown here is derived from an EMBL/GenBank/DDBJ whole genome shotgun (WGS) entry which is preliminary data.</text>
</comment>
<evidence type="ECO:0000313" key="4">
    <source>
        <dbReference type="Proteomes" id="UP000009885"/>
    </source>
</evidence>
<dbReference type="Gene3D" id="1.10.260.40">
    <property type="entry name" value="lambda repressor-like DNA-binding domains"/>
    <property type="match status" value="1"/>
</dbReference>
<dbReference type="PANTHER" id="PTHR46797">
    <property type="entry name" value="HTH-TYPE TRANSCRIPTIONAL REGULATOR"/>
    <property type="match status" value="1"/>
</dbReference>
<dbReference type="Gene3D" id="2.60.120.10">
    <property type="entry name" value="Jelly Rolls"/>
    <property type="match status" value="1"/>
</dbReference>
<dbReference type="Pfam" id="PF07883">
    <property type="entry name" value="Cupin_2"/>
    <property type="match status" value="1"/>
</dbReference>
<dbReference type="OrthoDB" id="9812495at2"/>
<keyword evidence="4" id="KW-1185">Reference proteome</keyword>
<dbReference type="PROSITE" id="PS50943">
    <property type="entry name" value="HTH_CROC1"/>
    <property type="match status" value="1"/>
</dbReference>
<dbReference type="Proteomes" id="UP000009885">
    <property type="component" value="Unassembled WGS sequence"/>
</dbReference>
<dbReference type="STRING" id="1229783.C273_08746"/>
<dbReference type="InterPro" id="IPR010982">
    <property type="entry name" value="Lambda_DNA-bd_dom_sf"/>
</dbReference>
<gene>
    <name evidence="3" type="ORF">C273_08746</name>
</gene>
<dbReference type="Pfam" id="PF01381">
    <property type="entry name" value="HTH_3"/>
    <property type="match status" value="1"/>
</dbReference>
<dbReference type="InterPro" id="IPR014710">
    <property type="entry name" value="RmlC-like_jellyroll"/>
</dbReference>
<dbReference type="GO" id="GO:0003700">
    <property type="term" value="F:DNA-binding transcription factor activity"/>
    <property type="evidence" value="ECO:0007669"/>
    <property type="project" value="TreeGrafter"/>
</dbReference>
<reference evidence="3 4" key="1">
    <citation type="journal article" date="2013" name="Genome Announc.">
        <title>Genome Sequence of Staphylococcus massiliensis Strain S46, Isolated from the Surface of Healthy Human Skin.</title>
        <authorList>
            <person name="Srivastav R."/>
            <person name="Singh A."/>
            <person name="Jangir P.K."/>
            <person name="Kumari C."/>
            <person name="Muduli S."/>
            <person name="Sharma R."/>
        </authorList>
    </citation>
    <scope>NUCLEOTIDE SEQUENCE [LARGE SCALE GENOMIC DNA]</scope>
    <source>
        <strain evidence="3 4">S46</strain>
    </source>
</reference>
<dbReference type="SUPFAM" id="SSF47413">
    <property type="entry name" value="lambda repressor-like DNA-binding domains"/>
    <property type="match status" value="1"/>
</dbReference>
<proteinExistence type="predicted"/>
<dbReference type="CDD" id="cd02209">
    <property type="entry name" value="cupin_XRE_C"/>
    <property type="match status" value="1"/>
</dbReference>
<dbReference type="GO" id="GO:0005829">
    <property type="term" value="C:cytosol"/>
    <property type="evidence" value="ECO:0007669"/>
    <property type="project" value="TreeGrafter"/>
</dbReference>
<feature type="domain" description="HTH cro/C1-type" evidence="2">
    <location>
        <begin position="7"/>
        <end position="61"/>
    </location>
</feature>
<dbReference type="InterPro" id="IPR050807">
    <property type="entry name" value="TransReg_Diox_bact_type"/>
</dbReference>
<sequence>MQFHENVRNKRVSKGYSLEALSKKTGVSRAMLSKIERCEKQPTIKVAAQIAKGLDTTISELLGELEANRVVKIKANNHLKYVDPENSFERKLLSPNVGSNIEFIFNKLPSNSATGLFPAHTFGVKEYIYILTGEITVELSENNDVQRYYLSKGDSFYFEAHVSHQFINNNEDLCEYILVIDSSN</sequence>
<dbReference type="PANTHER" id="PTHR46797:SF1">
    <property type="entry name" value="METHYLPHOSPHONATE SYNTHASE"/>
    <property type="match status" value="1"/>
</dbReference>
<dbReference type="EMBL" id="AMSQ01000015">
    <property type="protein sequence ID" value="EKU46779.1"/>
    <property type="molecule type" value="Genomic_DNA"/>
</dbReference>
<dbReference type="eggNOG" id="COG1396">
    <property type="taxonomic scope" value="Bacteria"/>
</dbReference>